<reference evidence="3 4" key="1">
    <citation type="submission" date="2016-10" db="EMBL/GenBank/DDBJ databases">
        <authorList>
            <person name="de Groot N.N."/>
        </authorList>
    </citation>
    <scope>NUCLEOTIDE SEQUENCE [LARGE SCALE GENOMIC DNA]</scope>
    <source>
        <strain evidence="3 4">DSM 4180</strain>
    </source>
</reference>
<dbReference type="InterPro" id="IPR045865">
    <property type="entry name" value="ACT-like_dom_sf"/>
</dbReference>
<proteinExistence type="predicted"/>
<dbReference type="Pfam" id="PF13740">
    <property type="entry name" value="ACT_6"/>
    <property type="match status" value="1"/>
</dbReference>
<dbReference type="PIRSF" id="PIRSF028103">
    <property type="entry name" value="GcvR"/>
    <property type="match status" value="1"/>
</dbReference>
<dbReference type="OrthoDB" id="5814713at2"/>
<name>A0A1I4SKT9_ECTMO</name>
<dbReference type="EMBL" id="FOUO01000018">
    <property type="protein sequence ID" value="SFM65128.1"/>
    <property type="molecule type" value="Genomic_DNA"/>
</dbReference>
<evidence type="ECO:0000259" key="2">
    <source>
        <dbReference type="PROSITE" id="PS51671"/>
    </source>
</evidence>
<dbReference type="PANTHER" id="PTHR34875">
    <property type="entry name" value="UPF0237 PROTEIN MJ1558"/>
    <property type="match status" value="1"/>
</dbReference>
<keyword evidence="1" id="KW-0963">Cytoplasm</keyword>
<dbReference type="GO" id="GO:0005737">
    <property type="term" value="C:cytoplasm"/>
    <property type="evidence" value="ECO:0007669"/>
    <property type="project" value="UniProtKB-SubCell"/>
</dbReference>
<organism evidence="3 4">
    <name type="scientific">Ectothiorhodospira mobilis</name>
    <dbReference type="NCBI Taxonomy" id="195064"/>
    <lineage>
        <taxon>Bacteria</taxon>
        <taxon>Pseudomonadati</taxon>
        <taxon>Pseudomonadota</taxon>
        <taxon>Gammaproteobacteria</taxon>
        <taxon>Chromatiales</taxon>
        <taxon>Ectothiorhodospiraceae</taxon>
        <taxon>Ectothiorhodospira</taxon>
    </lineage>
</organism>
<dbReference type="PROSITE" id="PS51671">
    <property type="entry name" value="ACT"/>
    <property type="match status" value="1"/>
</dbReference>
<comment type="subcellular location">
    <subcellularLocation>
        <location evidence="1">Cytoplasm</location>
    </subcellularLocation>
</comment>
<dbReference type="Gene3D" id="3.30.70.260">
    <property type="match status" value="2"/>
</dbReference>
<dbReference type="CDD" id="cd04869">
    <property type="entry name" value="ACT_GcvR_2"/>
    <property type="match status" value="1"/>
</dbReference>
<keyword evidence="4" id="KW-1185">Reference proteome</keyword>
<dbReference type="PANTHER" id="PTHR34875:SF5">
    <property type="entry name" value="GLYCINE CLEAVAGE SYSTEM TRANSCRIPTIONAL REPRESSOR"/>
    <property type="match status" value="1"/>
</dbReference>
<accession>A0A1I4SKT9</accession>
<dbReference type="RefSeq" id="WP_090487068.1">
    <property type="nucleotide sequence ID" value="NZ_FOUO01000018.1"/>
</dbReference>
<evidence type="ECO:0000256" key="1">
    <source>
        <dbReference type="PIRNR" id="PIRNR028103"/>
    </source>
</evidence>
<feature type="domain" description="ACT" evidence="2">
    <location>
        <begin position="100"/>
        <end position="179"/>
    </location>
</feature>
<dbReference type="InterPro" id="IPR002912">
    <property type="entry name" value="ACT_dom"/>
</dbReference>
<dbReference type="STRING" id="195064.SAMN05421721_11824"/>
<evidence type="ECO:0000313" key="4">
    <source>
        <dbReference type="Proteomes" id="UP000199556"/>
    </source>
</evidence>
<dbReference type="GO" id="GO:0006355">
    <property type="term" value="P:regulation of DNA-templated transcription"/>
    <property type="evidence" value="ECO:0007669"/>
    <property type="project" value="UniProtKB-UniRule"/>
</dbReference>
<protein>
    <recommendedName>
        <fullName evidence="1">Glycine cleavage system transcriptional repressor</fullName>
    </recommendedName>
</protein>
<dbReference type="InterPro" id="IPR016867">
    <property type="entry name" value="GcvR"/>
</dbReference>
<sequence length="183" mass="20229">MPHAARHHRANRLLINVMGDYRPGLLDRLTRAVMEAGCHIRDGHSALLDDAFSATLLVSGNWNTLSKLEGALEGLRPQGLEIQWRRTAPPPRENHSLPYSVDVIAMDQPGILHQLVAFFSARSVSVQEMDTRSYTAAPSGTPMFTAHLAVEIPVSEHIAALRDDFLDLCDELNLDGVIEPYKA</sequence>
<dbReference type="Proteomes" id="UP000199556">
    <property type="component" value="Unassembled WGS sequence"/>
</dbReference>
<dbReference type="InterPro" id="IPR050990">
    <property type="entry name" value="UPF0237/GcvR_regulator"/>
</dbReference>
<dbReference type="SUPFAM" id="SSF55021">
    <property type="entry name" value="ACT-like"/>
    <property type="match status" value="2"/>
</dbReference>
<gene>
    <name evidence="3" type="ORF">SAMN05421721_11824</name>
</gene>
<keyword evidence="1" id="KW-0678">Repressor</keyword>
<keyword evidence="1" id="KW-0804">Transcription</keyword>
<dbReference type="AlphaFoldDB" id="A0A1I4SKT9"/>
<evidence type="ECO:0000313" key="3">
    <source>
        <dbReference type="EMBL" id="SFM65128.1"/>
    </source>
</evidence>